<dbReference type="EMBL" id="JACHIE010000004">
    <property type="protein sequence ID" value="MBB6456750.1"/>
    <property type="molecule type" value="Genomic_DNA"/>
</dbReference>
<protein>
    <submittedName>
        <fullName evidence="1">Uncharacterized protein</fullName>
    </submittedName>
</protein>
<dbReference type="Proteomes" id="UP000578000">
    <property type="component" value="Unassembled WGS sequence"/>
</dbReference>
<accession>A0A841QE72</accession>
<name>A0A841QE72_9PROT</name>
<keyword evidence="2" id="KW-1185">Reference proteome</keyword>
<evidence type="ECO:0000313" key="1">
    <source>
        <dbReference type="EMBL" id="MBB6456750.1"/>
    </source>
</evidence>
<sequence>MRLHSVTTQVGQIIAQCQHISDPYDLNVFFADAQQIAAPLDITGPTNGAVIITAIGPDQNNNLSIYWQKRIGSTVFNSGITSASLSQYAISGVSMNAIQTFVVVEAFARPGLWQFASKLITSQDSPVLSSQSVLPARFFGTNIGIGRLDTTATARECT</sequence>
<proteinExistence type="predicted"/>
<organism evidence="1 2">
    <name type="scientific">Acetobacter lovaniensis</name>
    <dbReference type="NCBI Taxonomy" id="104100"/>
    <lineage>
        <taxon>Bacteria</taxon>
        <taxon>Pseudomonadati</taxon>
        <taxon>Pseudomonadota</taxon>
        <taxon>Alphaproteobacteria</taxon>
        <taxon>Acetobacterales</taxon>
        <taxon>Acetobacteraceae</taxon>
        <taxon>Acetobacter</taxon>
    </lineage>
</organism>
<reference evidence="1 2" key="1">
    <citation type="submission" date="2020-08" db="EMBL/GenBank/DDBJ databases">
        <title>Genomic Encyclopedia of Type Strains, Phase IV (KMG-IV): sequencing the most valuable type-strain genomes for metagenomic binning, comparative biology and taxonomic classification.</title>
        <authorList>
            <person name="Goeker M."/>
        </authorList>
    </citation>
    <scope>NUCLEOTIDE SEQUENCE [LARGE SCALE GENOMIC DNA]</scope>
    <source>
        <strain evidence="1 2">DSM 4491</strain>
    </source>
</reference>
<comment type="caution">
    <text evidence="1">The sequence shown here is derived from an EMBL/GenBank/DDBJ whole genome shotgun (WGS) entry which is preliminary data.</text>
</comment>
<dbReference type="AlphaFoldDB" id="A0A841QE72"/>
<gene>
    <name evidence="1" type="ORF">HNR55_001331</name>
</gene>
<evidence type="ECO:0000313" key="2">
    <source>
        <dbReference type="Proteomes" id="UP000578000"/>
    </source>
</evidence>